<keyword evidence="1" id="KW-0812">Transmembrane</keyword>
<sequence>MTRAALSVIGIWVGLPMTGSLLDGGQTWAGIIAGIASLILIASGVMTEEGSGDA</sequence>
<dbReference type="RefSeq" id="WP_249282563.1">
    <property type="nucleotide sequence ID" value="NZ_JACRST010000006.1"/>
</dbReference>
<protein>
    <submittedName>
        <fullName evidence="2">Uncharacterized protein</fullName>
    </submittedName>
</protein>
<accession>A0A926I3L5</accession>
<keyword evidence="1" id="KW-1133">Transmembrane helix</keyword>
<proteinExistence type="predicted"/>
<keyword evidence="1" id="KW-0472">Membrane</keyword>
<gene>
    <name evidence="2" type="ORF">H8711_05990</name>
</gene>
<feature type="transmembrane region" description="Helical" evidence="1">
    <location>
        <begin position="29"/>
        <end position="47"/>
    </location>
</feature>
<dbReference type="Proteomes" id="UP000653127">
    <property type="component" value="Unassembled WGS sequence"/>
</dbReference>
<dbReference type="AlphaFoldDB" id="A0A926I3L5"/>
<reference evidence="2" key="1">
    <citation type="submission" date="2020-08" db="EMBL/GenBank/DDBJ databases">
        <title>Genome public.</title>
        <authorList>
            <person name="Liu C."/>
            <person name="Sun Q."/>
        </authorList>
    </citation>
    <scope>NUCLEOTIDE SEQUENCE</scope>
    <source>
        <strain evidence="2">NSJ-31</strain>
    </source>
</reference>
<keyword evidence="3" id="KW-1185">Reference proteome</keyword>
<organism evidence="2 3">
    <name type="scientific">Ligaoa zhengdingensis</name>
    <dbReference type="NCBI Taxonomy" id="2763658"/>
    <lineage>
        <taxon>Bacteria</taxon>
        <taxon>Bacillati</taxon>
        <taxon>Bacillota</taxon>
        <taxon>Clostridia</taxon>
        <taxon>Eubacteriales</taxon>
        <taxon>Oscillospiraceae</taxon>
        <taxon>Ligaoa</taxon>
    </lineage>
</organism>
<name>A0A926I3L5_9FIRM</name>
<evidence type="ECO:0000256" key="1">
    <source>
        <dbReference type="SAM" id="Phobius"/>
    </source>
</evidence>
<evidence type="ECO:0000313" key="3">
    <source>
        <dbReference type="Proteomes" id="UP000653127"/>
    </source>
</evidence>
<dbReference type="EMBL" id="JACRST010000006">
    <property type="protein sequence ID" value="MBC8546484.1"/>
    <property type="molecule type" value="Genomic_DNA"/>
</dbReference>
<comment type="caution">
    <text evidence="2">The sequence shown here is derived from an EMBL/GenBank/DDBJ whole genome shotgun (WGS) entry which is preliminary data.</text>
</comment>
<evidence type="ECO:0000313" key="2">
    <source>
        <dbReference type="EMBL" id="MBC8546484.1"/>
    </source>
</evidence>